<sequence length="234" mass="25587">MSRQIYYAKLVLCVSVITLTQSPPAVGQQRLPAKCTLPILSGYGTANYRKYGFNGQRCVPFTYAGAGGNANRFSTEAECRRECGGEAVTVATQTTLSTTPIPYTIDKCTLPIRSGFGTFNYERYGFDGRRCVPFTYTGAGGNANNFFSEAACRRECENKVVTQAKPTPTPVTPKSNRFVSPRCSLPLDQGRGFASIPMYGFDGSRCTAFTYGGFGGNANRFFKRQDCVRECEKG</sequence>
<dbReference type="Gene3D" id="4.10.410.10">
    <property type="entry name" value="Pancreatic trypsin inhibitor Kunitz domain"/>
    <property type="match status" value="3"/>
</dbReference>
<evidence type="ECO:0000256" key="1">
    <source>
        <dbReference type="ARBA" id="ARBA00023157"/>
    </source>
</evidence>
<dbReference type="InterPro" id="IPR050098">
    <property type="entry name" value="TFPI/VKTCI-like"/>
</dbReference>
<dbReference type="EMBL" id="NIRI02000013">
    <property type="protein sequence ID" value="KAG5453431.1"/>
    <property type="molecule type" value="Genomic_DNA"/>
</dbReference>
<feature type="signal peptide" evidence="2">
    <location>
        <begin position="1"/>
        <end position="27"/>
    </location>
</feature>
<keyword evidence="5" id="KW-1185">Reference proteome</keyword>
<feature type="domain" description="BPTI/Kunitz inhibitor" evidence="3">
    <location>
        <begin position="108"/>
        <end position="156"/>
    </location>
</feature>
<proteinExistence type="predicted"/>
<evidence type="ECO:0000259" key="3">
    <source>
        <dbReference type="PROSITE" id="PS50279"/>
    </source>
</evidence>
<evidence type="ECO:0000256" key="2">
    <source>
        <dbReference type="SAM" id="SignalP"/>
    </source>
</evidence>
<dbReference type="Pfam" id="PF00014">
    <property type="entry name" value="Kunitz_BPTI"/>
    <property type="match status" value="3"/>
</dbReference>
<reference evidence="4 5" key="1">
    <citation type="journal article" date="2018" name="Biotechnol. Adv.">
        <title>Improved genomic resources and new bioinformatic workflow for the carcinogenic parasite Clonorchis sinensis: Biotechnological implications.</title>
        <authorList>
            <person name="Wang D."/>
            <person name="Korhonen P.K."/>
            <person name="Gasser R.B."/>
            <person name="Young N.D."/>
        </authorList>
    </citation>
    <scope>NUCLEOTIDE SEQUENCE [LARGE SCALE GENOMIC DNA]</scope>
    <source>
        <strain evidence="4">Cs-k2</strain>
    </source>
</reference>
<dbReference type="CDD" id="cd22593">
    <property type="entry name" value="Kunitz_conkunitzin"/>
    <property type="match status" value="3"/>
</dbReference>
<dbReference type="PANTHER" id="PTHR10083">
    <property type="entry name" value="KUNITZ-TYPE PROTEASE INHIBITOR-RELATED"/>
    <property type="match status" value="1"/>
</dbReference>
<keyword evidence="2" id="KW-0732">Signal</keyword>
<dbReference type="PANTHER" id="PTHR10083:SF374">
    <property type="entry name" value="BPTI_KUNITZ INHIBITOR DOMAIN-CONTAINING PROTEIN"/>
    <property type="match status" value="1"/>
</dbReference>
<dbReference type="GO" id="GO:0004867">
    <property type="term" value="F:serine-type endopeptidase inhibitor activity"/>
    <property type="evidence" value="ECO:0007669"/>
    <property type="project" value="InterPro"/>
</dbReference>
<reference evidence="4 5" key="2">
    <citation type="journal article" date="2021" name="Genomics">
        <title>High-quality reference genome for Clonorchis sinensis.</title>
        <authorList>
            <person name="Young N.D."/>
            <person name="Stroehlein A.J."/>
            <person name="Kinkar L."/>
            <person name="Wang T."/>
            <person name="Sohn W.M."/>
            <person name="Chang B.C.H."/>
            <person name="Kaur P."/>
            <person name="Weisz D."/>
            <person name="Dudchenko O."/>
            <person name="Aiden E.L."/>
            <person name="Korhonen P.K."/>
            <person name="Gasser R.B."/>
        </authorList>
    </citation>
    <scope>NUCLEOTIDE SEQUENCE [LARGE SCALE GENOMIC DNA]</scope>
    <source>
        <strain evidence="4">Cs-k2</strain>
    </source>
</reference>
<organism evidence="4 5">
    <name type="scientific">Clonorchis sinensis</name>
    <name type="common">Chinese liver fluke</name>
    <dbReference type="NCBI Taxonomy" id="79923"/>
    <lineage>
        <taxon>Eukaryota</taxon>
        <taxon>Metazoa</taxon>
        <taxon>Spiralia</taxon>
        <taxon>Lophotrochozoa</taxon>
        <taxon>Platyhelminthes</taxon>
        <taxon>Trematoda</taxon>
        <taxon>Digenea</taxon>
        <taxon>Opisthorchiida</taxon>
        <taxon>Opisthorchiata</taxon>
        <taxon>Opisthorchiidae</taxon>
        <taxon>Clonorchis</taxon>
    </lineage>
</organism>
<dbReference type="GO" id="GO:0005615">
    <property type="term" value="C:extracellular space"/>
    <property type="evidence" value="ECO:0007669"/>
    <property type="project" value="TreeGrafter"/>
</dbReference>
<evidence type="ECO:0000313" key="4">
    <source>
        <dbReference type="EMBL" id="KAG5453431.1"/>
    </source>
</evidence>
<feature type="domain" description="BPTI/Kunitz inhibitor" evidence="3">
    <location>
        <begin position="183"/>
        <end position="231"/>
    </location>
</feature>
<dbReference type="AlphaFoldDB" id="A0A8T1MXE7"/>
<keyword evidence="1" id="KW-1015">Disulfide bond</keyword>
<name>A0A8T1MXE7_CLOSI</name>
<feature type="domain" description="BPTI/Kunitz inhibitor" evidence="3">
    <location>
        <begin position="35"/>
        <end position="83"/>
    </location>
</feature>
<comment type="caution">
    <text evidence="4">The sequence shown here is derived from an EMBL/GenBank/DDBJ whole genome shotgun (WGS) entry which is preliminary data.</text>
</comment>
<dbReference type="PROSITE" id="PS50279">
    <property type="entry name" value="BPTI_KUNITZ_2"/>
    <property type="match status" value="3"/>
</dbReference>
<dbReference type="OrthoDB" id="5950222at2759"/>
<dbReference type="SMART" id="SM00131">
    <property type="entry name" value="KU"/>
    <property type="match status" value="3"/>
</dbReference>
<dbReference type="Proteomes" id="UP000286415">
    <property type="component" value="Unassembled WGS sequence"/>
</dbReference>
<protein>
    <submittedName>
        <fullName evidence="4">Papilin</fullName>
    </submittedName>
</protein>
<accession>A0A8T1MXE7</accession>
<feature type="chain" id="PRO_5035883631" evidence="2">
    <location>
        <begin position="28"/>
        <end position="234"/>
    </location>
</feature>
<gene>
    <name evidence="4" type="ORF">CSKR_107787</name>
</gene>
<dbReference type="InterPro" id="IPR036880">
    <property type="entry name" value="Kunitz_BPTI_sf"/>
</dbReference>
<evidence type="ECO:0000313" key="5">
    <source>
        <dbReference type="Proteomes" id="UP000286415"/>
    </source>
</evidence>
<dbReference type="SUPFAM" id="SSF57362">
    <property type="entry name" value="BPTI-like"/>
    <property type="match status" value="3"/>
</dbReference>
<dbReference type="InterPro" id="IPR002223">
    <property type="entry name" value="Kunitz_BPTI"/>
</dbReference>